<comment type="caution">
    <text evidence="2">The sequence shown here is derived from an EMBL/GenBank/DDBJ whole genome shotgun (WGS) entry which is preliminary data.</text>
</comment>
<evidence type="ECO:0008006" key="4">
    <source>
        <dbReference type="Google" id="ProtNLM"/>
    </source>
</evidence>
<reference evidence="2 3" key="1">
    <citation type="submission" date="2021-03" db="EMBL/GenBank/DDBJ databases">
        <title>Genomic Encyclopedia of Type Strains, Phase IV (KMG-IV): sequencing the most valuable type-strain genomes for metagenomic binning, comparative biology and taxonomic classification.</title>
        <authorList>
            <person name="Goeker M."/>
        </authorList>
    </citation>
    <scope>NUCLEOTIDE SEQUENCE [LARGE SCALE GENOMIC DNA]</scope>
    <source>
        <strain evidence="2 3">DSM 26427</strain>
    </source>
</reference>
<dbReference type="EMBL" id="JAGGJV010000010">
    <property type="protein sequence ID" value="MBP1861324.1"/>
    <property type="molecule type" value="Genomic_DNA"/>
</dbReference>
<keyword evidence="3" id="KW-1185">Reference proteome</keyword>
<dbReference type="Proteomes" id="UP000823786">
    <property type="component" value="Unassembled WGS sequence"/>
</dbReference>
<gene>
    <name evidence="2" type="ORF">J2Z75_004853</name>
</gene>
<keyword evidence="1" id="KW-0732">Signal</keyword>
<accession>A0ABS4ETR2</accession>
<evidence type="ECO:0000313" key="3">
    <source>
        <dbReference type="Proteomes" id="UP000823786"/>
    </source>
</evidence>
<evidence type="ECO:0000256" key="1">
    <source>
        <dbReference type="SAM" id="SignalP"/>
    </source>
</evidence>
<dbReference type="Pfam" id="PF12915">
    <property type="entry name" value="DUF3833"/>
    <property type="match status" value="1"/>
</dbReference>
<dbReference type="RefSeq" id="WP_209855451.1">
    <property type="nucleotide sequence ID" value="NZ_JAGGJV010000010.1"/>
</dbReference>
<protein>
    <recommendedName>
        <fullName evidence="4">DUF3833 family protein</fullName>
    </recommendedName>
</protein>
<name>A0ABS4ETR2_9HYPH</name>
<evidence type="ECO:0000313" key="2">
    <source>
        <dbReference type="EMBL" id="MBP1861324.1"/>
    </source>
</evidence>
<organism evidence="2 3">
    <name type="scientific">Rhizobium herbae</name>
    <dbReference type="NCBI Taxonomy" id="508661"/>
    <lineage>
        <taxon>Bacteria</taxon>
        <taxon>Pseudomonadati</taxon>
        <taxon>Pseudomonadota</taxon>
        <taxon>Alphaproteobacteria</taxon>
        <taxon>Hyphomicrobiales</taxon>
        <taxon>Rhizobiaceae</taxon>
        <taxon>Rhizobium/Agrobacterium group</taxon>
        <taxon>Rhizobium</taxon>
    </lineage>
</organism>
<sequence>MTRILFSLAVLGLLSPAPPASAADTMMETFFRGKTTATGSFSAINGVKRQFDVVLTGRVRGDTLTVREDFVYSGGERDRKTWRFVRTGPATYSGTREDVVGTTTLRVDGNTARFNYLVDLDPGPGKNIVRFFDKMVLADDGRTIANTASVWKYIFPVARVTVDFRR</sequence>
<feature type="chain" id="PRO_5045599835" description="DUF3833 family protein" evidence="1">
    <location>
        <begin position="23"/>
        <end position="166"/>
    </location>
</feature>
<feature type="signal peptide" evidence="1">
    <location>
        <begin position="1"/>
        <end position="22"/>
    </location>
</feature>
<proteinExistence type="predicted"/>
<dbReference type="InterPro" id="IPR024409">
    <property type="entry name" value="DUF3833"/>
</dbReference>